<dbReference type="Proteomes" id="UP000250043">
    <property type="component" value="Unassembled WGS sequence"/>
</dbReference>
<dbReference type="InterPro" id="IPR020472">
    <property type="entry name" value="WD40_PAC1"/>
</dbReference>
<organism evidence="6 7">
    <name type="scientific">Obba rivulosa</name>
    <dbReference type="NCBI Taxonomy" id="1052685"/>
    <lineage>
        <taxon>Eukaryota</taxon>
        <taxon>Fungi</taxon>
        <taxon>Dikarya</taxon>
        <taxon>Basidiomycota</taxon>
        <taxon>Agaricomycotina</taxon>
        <taxon>Agaricomycetes</taxon>
        <taxon>Polyporales</taxon>
        <taxon>Gelatoporiaceae</taxon>
        <taxon>Obba</taxon>
    </lineage>
</organism>
<dbReference type="PANTHER" id="PTHR44156">
    <property type="entry name" value="SUPERNUMERARY LIMBS, ISOFORM B-RELATED"/>
    <property type="match status" value="1"/>
</dbReference>
<feature type="repeat" description="WD" evidence="3">
    <location>
        <begin position="858"/>
        <end position="896"/>
    </location>
</feature>
<dbReference type="InterPro" id="IPR036322">
    <property type="entry name" value="WD40_repeat_dom_sf"/>
</dbReference>
<feature type="region of interest" description="Disordered" evidence="4">
    <location>
        <begin position="306"/>
        <end position="332"/>
    </location>
</feature>
<evidence type="ECO:0000256" key="3">
    <source>
        <dbReference type="PROSITE-ProRule" id="PRU00221"/>
    </source>
</evidence>
<dbReference type="EMBL" id="KV722379">
    <property type="protein sequence ID" value="OCH91831.1"/>
    <property type="molecule type" value="Genomic_DNA"/>
</dbReference>
<dbReference type="PROSITE" id="PS50082">
    <property type="entry name" value="WD_REPEATS_2"/>
    <property type="match status" value="7"/>
</dbReference>
<accession>A0A8E2AVP5</accession>
<sequence length="896" mass="99019">MSQPNSVIHMETQSADQSFSTVSAEPASAIPEVDVRDHLTDDPANAHRAAKVQDTNGCRCPPPEKRSRNLVVCIDGTSNQFGENNTNVIELYRLVKKLPGDKQLTYYNSGIGTYAQPSWRSLQYLKQVLDHKIDLAIAWNFERIVLHAYRWLSENYREGDQIYLFGFSRGAYQVRTLSAMICKVGLIHKGNEEQIPFAYELYAAEQFEKDKKHQKSNASGSGDAGTDETKSERFKKTFSREVQVHFVGAWDTVSSVGVVRHKVLPGTANGMKHVCFFRHALALDERRVKFLPEYVNQGLSQLETQTQTGEVSNQVGSSSHPQPSGTSQSRSSHTKEVWFVGIHSDIGGGNVNNESMDRRAAPLRWMVYQAVIAGLRLHALSEGITMKEPLMEVHESLTGIWWLLEVLPIKHLTYKTKSGTKRRPHLGAVRRVKDGQTIHSTVLATVRDSKNASKHYVPKAKSSWSWTELQRWNIHLEEDLFEIVQGALEKCSEKFKKLSDNDPFADDDLLGDLEEWLWIDEGRRALRERNAPKYLLSEAMKAADKLTYCHMDVLMTTLMRVGPGSEKPVLGSDFASKLRICSKWKDFREMFFPGRELLKLYGHSADVNSIAFSPDSKYIISGSDDKTVRVWDAETGRVLGDPFSGHKSAVLSVAVSPDGQHIISGSSDATIRVWDAATGTTILAPINGHTGTVTSVAFSPNGKHIASGSRDGTIRLWDARTGSAIGKPLTRHTGYVLSVAFSPDGAHVVSGSLDRSVRIWDAETGMAIGEPFTGHEGWVESVAFSPDGQLVISSSDDATIRIWDVATGTAILAPLQGHTSFVRSVAFSPDGKQIVSGSDDQTIRIWDAATGSIIGKPLTGHSSMVWSVAFSPDGTRVVSGSVDRTVRVWDVEDLIV</sequence>
<feature type="region of interest" description="Disordered" evidence="4">
    <location>
        <begin position="1"/>
        <end position="27"/>
    </location>
</feature>
<evidence type="ECO:0000256" key="1">
    <source>
        <dbReference type="ARBA" id="ARBA00022574"/>
    </source>
</evidence>
<keyword evidence="1 3" id="KW-0853">WD repeat</keyword>
<dbReference type="PROSITE" id="PS00678">
    <property type="entry name" value="WD_REPEATS_1"/>
    <property type="match status" value="7"/>
</dbReference>
<evidence type="ECO:0000256" key="4">
    <source>
        <dbReference type="SAM" id="MobiDB-lite"/>
    </source>
</evidence>
<feature type="repeat" description="WD" evidence="3">
    <location>
        <begin position="815"/>
        <end position="856"/>
    </location>
</feature>
<dbReference type="InterPro" id="IPR018712">
    <property type="entry name" value="Tle1-like_cat"/>
</dbReference>
<dbReference type="InterPro" id="IPR019775">
    <property type="entry name" value="WD40_repeat_CS"/>
</dbReference>
<reference evidence="6 7" key="1">
    <citation type="submission" date="2016-07" db="EMBL/GenBank/DDBJ databases">
        <title>Draft genome of the white-rot fungus Obba rivulosa 3A-2.</title>
        <authorList>
            <consortium name="DOE Joint Genome Institute"/>
            <person name="Miettinen O."/>
            <person name="Riley R."/>
            <person name="Acob R."/>
            <person name="Barry K."/>
            <person name="Cullen D."/>
            <person name="De Vries R."/>
            <person name="Hainaut M."/>
            <person name="Hatakka A."/>
            <person name="Henrissat B."/>
            <person name="Hilden K."/>
            <person name="Kuo R."/>
            <person name="Labutti K."/>
            <person name="Lipzen A."/>
            <person name="Makela M.R."/>
            <person name="Sandor L."/>
            <person name="Spatafora J.W."/>
            <person name="Grigoriev I.V."/>
            <person name="Hibbett D.S."/>
        </authorList>
    </citation>
    <scope>NUCLEOTIDE SEQUENCE [LARGE SCALE GENOMIC DNA]</scope>
    <source>
        <strain evidence="6 7">3A-2</strain>
    </source>
</reference>
<feature type="repeat" description="WD" evidence="3">
    <location>
        <begin position="686"/>
        <end position="727"/>
    </location>
</feature>
<dbReference type="InterPro" id="IPR001680">
    <property type="entry name" value="WD40_rpt"/>
</dbReference>
<feature type="compositionally biased region" description="Polar residues" evidence="4">
    <location>
        <begin position="306"/>
        <end position="331"/>
    </location>
</feature>
<feature type="domain" description="T6SS Phospholipase effector Tle1-like catalytic" evidence="5">
    <location>
        <begin position="68"/>
        <end position="368"/>
    </location>
</feature>
<feature type="compositionally biased region" description="Polar residues" evidence="4">
    <location>
        <begin position="1"/>
        <end position="23"/>
    </location>
</feature>
<proteinExistence type="predicted"/>
<dbReference type="SMART" id="SM00320">
    <property type="entry name" value="WD40"/>
    <property type="match status" value="7"/>
</dbReference>
<feature type="repeat" description="WD" evidence="3">
    <location>
        <begin position="643"/>
        <end position="684"/>
    </location>
</feature>
<dbReference type="Pfam" id="PF09994">
    <property type="entry name" value="T6SS_Tle1-like_cat"/>
    <property type="match status" value="1"/>
</dbReference>
<evidence type="ECO:0000313" key="6">
    <source>
        <dbReference type="EMBL" id="OCH91831.1"/>
    </source>
</evidence>
<dbReference type="AlphaFoldDB" id="A0A8E2AVP5"/>
<dbReference type="CDD" id="cd00200">
    <property type="entry name" value="WD40"/>
    <property type="match status" value="1"/>
</dbReference>
<feature type="repeat" description="WD" evidence="3">
    <location>
        <begin position="600"/>
        <end position="641"/>
    </location>
</feature>
<dbReference type="InterPro" id="IPR053299">
    <property type="entry name" value="ASTRA_WD_repeat"/>
</dbReference>
<dbReference type="PRINTS" id="PR00320">
    <property type="entry name" value="GPROTEINBRPT"/>
</dbReference>
<dbReference type="PROSITE" id="PS50294">
    <property type="entry name" value="WD_REPEATS_REGION"/>
    <property type="match status" value="7"/>
</dbReference>
<feature type="repeat" description="WD" evidence="3">
    <location>
        <begin position="772"/>
        <end position="813"/>
    </location>
</feature>
<feature type="region of interest" description="Disordered" evidence="4">
    <location>
        <begin position="212"/>
        <end position="232"/>
    </location>
</feature>
<evidence type="ECO:0000259" key="5">
    <source>
        <dbReference type="Pfam" id="PF09994"/>
    </source>
</evidence>
<dbReference type="Pfam" id="PF00400">
    <property type="entry name" value="WD40"/>
    <property type="match status" value="7"/>
</dbReference>
<evidence type="ECO:0000256" key="2">
    <source>
        <dbReference type="ARBA" id="ARBA00022737"/>
    </source>
</evidence>
<dbReference type="OrthoDB" id="538223at2759"/>
<evidence type="ECO:0000313" key="7">
    <source>
        <dbReference type="Proteomes" id="UP000250043"/>
    </source>
</evidence>
<dbReference type="Gene3D" id="2.130.10.10">
    <property type="entry name" value="YVTN repeat-like/Quinoprotein amine dehydrogenase"/>
    <property type="match status" value="3"/>
</dbReference>
<dbReference type="SUPFAM" id="SSF50978">
    <property type="entry name" value="WD40 repeat-like"/>
    <property type="match status" value="1"/>
</dbReference>
<keyword evidence="7" id="KW-1185">Reference proteome</keyword>
<name>A0A8E2AVP5_9APHY</name>
<keyword evidence="2" id="KW-0677">Repeat</keyword>
<feature type="repeat" description="WD" evidence="3">
    <location>
        <begin position="729"/>
        <end position="770"/>
    </location>
</feature>
<gene>
    <name evidence="6" type="ORF">OBBRIDRAFT_774590</name>
</gene>
<dbReference type="InterPro" id="IPR015943">
    <property type="entry name" value="WD40/YVTN_repeat-like_dom_sf"/>
</dbReference>
<protein>
    <submittedName>
        <fullName evidence="6">WD40 repeat-like protein</fullName>
    </submittedName>
</protein>